<dbReference type="Pfam" id="PF04199">
    <property type="entry name" value="Cyclase"/>
    <property type="match status" value="1"/>
</dbReference>
<feature type="region of interest" description="Disordered" evidence="1">
    <location>
        <begin position="34"/>
        <end position="56"/>
    </location>
</feature>
<sequence>MVRALKRMVPFLALSFAAGGLTVSLAMGSGSSGGGGSAYDPYPGPSPWGPDDEQGASNLQTAERVLDAKKLIKKGKVYALGHEYSPETPAFPGNAGISMEAKPVQQLGRQRLFTELVHGEIPQTGTQFDALGHAGILPPGGSAPDDVLFYNRFTGAETITPEGLARLGVENVKPIVTRGVLLDVKRYANHGQSFAAGQEITLPMVLQTLQAQAMSEHDIGPGDVVLIVTGWEERFSLGTDGYYLTPELGMAEPGIGLQVARWLAAKGVACVGADNWGLEVYPPPGPPPAPGLELPVHHHLLVKSGVYMHESMRLSELAADLAAAHQAWWWNGLRSYEFFYTYAPVPLRGASGSPGIPLAIR</sequence>
<reference evidence="3 4" key="1">
    <citation type="submission" date="2013-05" db="EMBL/GenBank/DDBJ databases">
        <title>Genome assembly of Chondromyces apiculatus DSM 436.</title>
        <authorList>
            <person name="Sharma G."/>
            <person name="Khatri I."/>
            <person name="Kaur C."/>
            <person name="Mayilraj S."/>
            <person name="Subramanian S."/>
        </authorList>
    </citation>
    <scope>NUCLEOTIDE SEQUENCE [LARGE SCALE GENOMIC DNA]</scope>
    <source>
        <strain evidence="3 4">DSM 436</strain>
    </source>
</reference>
<evidence type="ECO:0000256" key="2">
    <source>
        <dbReference type="SAM" id="SignalP"/>
    </source>
</evidence>
<keyword evidence="4" id="KW-1185">Reference proteome</keyword>
<keyword evidence="2" id="KW-0732">Signal</keyword>
<dbReference type="STRING" id="1192034.CAP_4471"/>
<evidence type="ECO:0000313" key="3">
    <source>
        <dbReference type="EMBL" id="EYF04503.1"/>
    </source>
</evidence>
<name>A0A017T5G3_9BACT</name>
<dbReference type="SUPFAM" id="SSF102198">
    <property type="entry name" value="Putative cyclase"/>
    <property type="match status" value="1"/>
</dbReference>
<dbReference type="InterPro" id="IPR007325">
    <property type="entry name" value="KFase/CYL"/>
</dbReference>
<accession>A0A017T5G3</accession>
<feature type="signal peptide" evidence="2">
    <location>
        <begin position="1"/>
        <end position="26"/>
    </location>
</feature>
<dbReference type="eggNOG" id="COG1878">
    <property type="taxonomic scope" value="Bacteria"/>
</dbReference>
<organism evidence="3 4">
    <name type="scientific">Chondromyces apiculatus DSM 436</name>
    <dbReference type="NCBI Taxonomy" id="1192034"/>
    <lineage>
        <taxon>Bacteria</taxon>
        <taxon>Pseudomonadati</taxon>
        <taxon>Myxococcota</taxon>
        <taxon>Polyangia</taxon>
        <taxon>Polyangiales</taxon>
        <taxon>Polyangiaceae</taxon>
        <taxon>Chondromyces</taxon>
    </lineage>
</organism>
<dbReference type="PANTHER" id="PTHR34861">
    <property type="match status" value="1"/>
</dbReference>
<protein>
    <submittedName>
        <fullName evidence="3">Putative cyclase</fullName>
    </submittedName>
</protein>
<dbReference type="AlphaFoldDB" id="A0A017T5G3"/>
<dbReference type="EMBL" id="ASRX01000033">
    <property type="protein sequence ID" value="EYF04503.1"/>
    <property type="molecule type" value="Genomic_DNA"/>
</dbReference>
<feature type="chain" id="PRO_5001499977" evidence="2">
    <location>
        <begin position="27"/>
        <end position="361"/>
    </location>
</feature>
<evidence type="ECO:0000313" key="4">
    <source>
        <dbReference type="Proteomes" id="UP000019678"/>
    </source>
</evidence>
<dbReference type="GO" id="GO:0019441">
    <property type="term" value="P:L-tryptophan catabolic process to kynurenine"/>
    <property type="evidence" value="ECO:0007669"/>
    <property type="project" value="InterPro"/>
</dbReference>
<dbReference type="Proteomes" id="UP000019678">
    <property type="component" value="Unassembled WGS sequence"/>
</dbReference>
<dbReference type="GO" id="GO:0004061">
    <property type="term" value="F:arylformamidase activity"/>
    <property type="evidence" value="ECO:0007669"/>
    <property type="project" value="InterPro"/>
</dbReference>
<dbReference type="PANTHER" id="PTHR34861:SF10">
    <property type="entry name" value="CYCLASE"/>
    <property type="match status" value="1"/>
</dbReference>
<gene>
    <name evidence="3" type="ORF">CAP_4471</name>
</gene>
<dbReference type="RefSeq" id="WP_231511605.1">
    <property type="nucleotide sequence ID" value="NZ_ASRX01000033.1"/>
</dbReference>
<evidence type="ECO:0000256" key="1">
    <source>
        <dbReference type="SAM" id="MobiDB-lite"/>
    </source>
</evidence>
<dbReference type="Gene3D" id="3.50.30.50">
    <property type="entry name" value="Putative cyclase"/>
    <property type="match status" value="1"/>
</dbReference>
<proteinExistence type="predicted"/>
<dbReference type="InterPro" id="IPR037175">
    <property type="entry name" value="KFase_sf"/>
</dbReference>
<comment type="caution">
    <text evidence="3">The sequence shown here is derived from an EMBL/GenBank/DDBJ whole genome shotgun (WGS) entry which is preliminary data.</text>
</comment>